<keyword evidence="1" id="KW-1133">Transmembrane helix</keyword>
<dbReference type="InterPro" id="IPR019253">
    <property type="entry name" value="DUF2244_TM"/>
</dbReference>
<keyword evidence="1" id="KW-0812">Transmembrane</keyword>
<evidence type="ECO:0000313" key="2">
    <source>
        <dbReference type="EMBL" id="RZT95196.1"/>
    </source>
</evidence>
<dbReference type="OrthoDB" id="9091577at2"/>
<proteinExistence type="predicted"/>
<dbReference type="AlphaFoldDB" id="A0A4Q7VGM3"/>
<dbReference type="RefSeq" id="WP_130433402.1">
    <property type="nucleotide sequence ID" value="NZ_SHKP01000007.1"/>
</dbReference>
<keyword evidence="3" id="KW-1185">Reference proteome</keyword>
<dbReference type="Proteomes" id="UP000293671">
    <property type="component" value="Unassembled WGS sequence"/>
</dbReference>
<evidence type="ECO:0000313" key="3">
    <source>
        <dbReference type="Proteomes" id="UP000293671"/>
    </source>
</evidence>
<dbReference type="Pfam" id="PF10003">
    <property type="entry name" value="DUF2244"/>
    <property type="match status" value="1"/>
</dbReference>
<name>A0A4Q7VGM3_9BURK</name>
<accession>A0A4Q7VGM3</accession>
<keyword evidence="1" id="KW-0472">Membrane</keyword>
<reference evidence="2 3" key="1">
    <citation type="submission" date="2019-02" db="EMBL/GenBank/DDBJ databases">
        <title>Genomic Encyclopedia of Type Strains, Phase IV (KMG-IV): sequencing the most valuable type-strain genomes for metagenomic binning, comparative biology and taxonomic classification.</title>
        <authorList>
            <person name="Goeker M."/>
        </authorList>
    </citation>
    <scope>NUCLEOTIDE SEQUENCE [LARGE SCALE GENOMIC DNA]</scope>
    <source>
        <strain evidence="2 3">DSM 19570</strain>
    </source>
</reference>
<evidence type="ECO:0000256" key="1">
    <source>
        <dbReference type="SAM" id="Phobius"/>
    </source>
</evidence>
<dbReference type="EMBL" id="SHKP01000007">
    <property type="protein sequence ID" value="RZT95196.1"/>
    <property type="molecule type" value="Genomic_DNA"/>
</dbReference>
<feature type="transmembrane region" description="Helical" evidence="1">
    <location>
        <begin position="48"/>
        <end position="66"/>
    </location>
</feature>
<feature type="transmembrane region" description="Helical" evidence="1">
    <location>
        <begin position="72"/>
        <end position="92"/>
    </location>
</feature>
<organism evidence="2 3">
    <name type="scientific">Rivibacter subsaxonicus</name>
    <dbReference type="NCBI Taxonomy" id="457575"/>
    <lineage>
        <taxon>Bacteria</taxon>
        <taxon>Pseudomonadati</taxon>
        <taxon>Pseudomonadota</taxon>
        <taxon>Betaproteobacteria</taxon>
        <taxon>Burkholderiales</taxon>
        <taxon>Rivibacter</taxon>
    </lineage>
</organism>
<protein>
    <submittedName>
        <fullName evidence="2">Putative membrane protein</fullName>
    </submittedName>
</protein>
<gene>
    <name evidence="2" type="ORF">EV670_2947</name>
</gene>
<sequence length="188" mass="20880">MSAPPSASNAPVRLRFGRWRAVSDDRSTAGVVEWVLQRNCSTTPAQMTAFYGSLCVVSLGIGSFFWAFGATLVMPFAWAELLLVGAALVVWARHATDRERIALAPGRLTVEWQSGGRVERAEFQPDWVRVEPCHDDRSLIELSGQGRSIAVGRYVRPELRRQLAEEFRAALRSWPQERRPAAAVSDAV</sequence>
<comment type="caution">
    <text evidence="2">The sequence shown here is derived from an EMBL/GenBank/DDBJ whole genome shotgun (WGS) entry which is preliminary data.</text>
</comment>